<dbReference type="Pfam" id="PF01794">
    <property type="entry name" value="Ferric_reduct"/>
    <property type="match status" value="1"/>
</dbReference>
<evidence type="ECO:0000256" key="3">
    <source>
        <dbReference type="ARBA" id="ARBA00022982"/>
    </source>
</evidence>
<dbReference type="Gene3D" id="2.40.30.10">
    <property type="entry name" value="Translation factors"/>
    <property type="match status" value="1"/>
</dbReference>
<evidence type="ECO:0000256" key="4">
    <source>
        <dbReference type="ARBA" id="ARBA00022989"/>
    </source>
</evidence>
<evidence type="ECO:0000256" key="1">
    <source>
        <dbReference type="ARBA" id="ARBA00004141"/>
    </source>
</evidence>
<dbReference type="GO" id="GO:0043020">
    <property type="term" value="C:NADPH oxidase complex"/>
    <property type="evidence" value="ECO:0007669"/>
    <property type="project" value="TreeGrafter"/>
</dbReference>
<dbReference type="InterPro" id="IPR013121">
    <property type="entry name" value="Fe_red_NAD-bd_6"/>
</dbReference>
<keyword evidence="4 9" id="KW-1133">Transmembrane helix</keyword>
<evidence type="ECO:0000256" key="2">
    <source>
        <dbReference type="ARBA" id="ARBA00022692"/>
    </source>
</evidence>
<reference evidence="13" key="1">
    <citation type="submission" date="2015-05" db="EMBL/GenBank/DDBJ databases">
        <authorList>
            <person name="Fogelqvist Johan"/>
        </authorList>
    </citation>
    <scope>NUCLEOTIDE SEQUENCE [LARGE SCALE GENOMIC DNA]</scope>
</reference>
<feature type="transmembrane region" description="Helical" evidence="9">
    <location>
        <begin position="337"/>
        <end position="358"/>
    </location>
</feature>
<dbReference type="SFLD" id="SFLDS00052">
    <property type="entry name" value="Ferric_Reductase_Domain"/>
    <property type="match status" value="1"/>
</dbReference>
<dbReference type="PROSITE" id="PS51384">
    <property type="entry name" value="FAD_FR"/>
    <property type="match status" value="1"/>
</dbReference>
<evidence type="ECO:0000256" key="8">
    <source>
        <dbReference type="SAM" id="MobiDB-lite"/>
    </source>
</evidence>
<feature type="region of interest" description="Disordered" evidence="8">
    <location>
        <begin position="856"/>
        <end position="879"/>
    </location>
</feature>
<dbReference type="InterPro" id="IPR002048">
    <property type="entry name" value="EF_hand_dom"/>
</dbReference>
<evidence type="ECO:0008006" key="14">
    <source>
        <dbReference type="Google" id="ProtNLM"/>
    </source>
</evidence>
<dbReference type="InterPro" id="IPR013112">
    <property type="entry name" value="FAD-bd_8"/>
</dbReference>
<keyword evidence="6" id="KW-0406">Ion transport</keyword>
<evidence type="ECO:0000313" key="12">
    <source>
        <dbReference type="EMBL" id="CRK23056.1"/>
    </source>
</evidence>
<evidence type="ECO:0000259" key="11">
    <source>
        <dbReference type="PROSITE" id="PS51384"/>
    </source>
</evidence>
<dbReference type="InterPro" id="IPR018247">
    <property type="entry name" value="EF_Hand_1_Ca_BS"/>
</dbReference>
<feature type="transmembrane region" description="Helical" evidence="9">
    <location>
        <begin position="274"/>
        <end position="296"/>
    </location>
</feature>
<keyword evidence="7 9" id="KW-0472">Membrane</keyword>
<dbReference type="GO" id="GO:0006952">
    <property type="term" value="P:defense response"/>
    <property type="evidence" value="ECO:0007669"/>
    <property type="project" value="TreeGrafter"/>
</dbReference>
<dbReference type="SUPFAM" id="SSF63380">
    <property type="entry name" value="Riboflavin synthase domain-like"/>
    <property type="match status" value="1"/>
</dbReference>
<feature type="transmembrane region" description="Helical" evidence="9">
    <location>
        <begin position="171"/>
        <end position="201"/>
    </location>
</feature>
<dbReference type="CDD" id="cd06186">
    <property type="entry name" value="NOX_Duox_like_FAD_NADP"/>
    <property type="match status" value="1"/>
</dbReference>
<dbReference type="EMBL" id="CVQI01014224">
    <property type="protein sequence ID" value="CRK23056.1"/>
    <property type="molecule type" value="Genomic_DNA"/>
</dbReference>
<feature type="transmembrane region" description="Helical" evidence="9">
    <location>
        <begin position="495"/>
        <end position="516"/>
    </location>
</feature>
<dbReference type="InterPro" id="IPR050369">
    <property type="entry name" value="RBOH/FRE"/>
</dbReference>
<gene>
    <name evidence="12" type="ORF">BN1723_012879</name>
</gene>
<dbReference type="PROSITE" id="PS00018">
    <property type="entry name" value="EF_HAND_1"/>
    <property type="match status" value="1"/>
</dbReference>
<dbReference type="InterPro" id="IPR013130">
    <property type="entry name" value="Fe3_Rdtase_TM_dom"/>
</dbReference>
<dbReference type="GO" id="GO:0006811">
    <property type="term" value="P:monoatomic ion transport"/>
    <property type="evidence" value="ECO:0007669"/>
    <property type="project" value="UniProtKB-KW"/>
</dbReference>
<feature type="compositionally biased region" description="Low complexity" evidence="8">
    <location>
        <begin position="671"/>
        <end position="680"/>
    </location>
</feature>
<evidence type="ECO:0000256" key="5">
    <source>
        <dbReference type="ARBA" id="ARBA00023002"/>
    </source>
</evidence>
<dbReference type="SUPFAM" id="SSF52343">
    <property type="entry name" value="Ferredoxin reductase-like, C-terminal NADP-linked domain"/>
    <property type="match status" value="1"/>
</dbReference>
<dbReference type="GO" id="GO:0042554">
    <property type="term" value="P:superoxide anion generation"/>
    <property type="evidence" value="ECO:0007669"/>
    <property type="project" value="TreeGrafter"/>
</dbReference>
<feature type="domain" description="FAD-binding FR-type" evidence="11">
    <location>
        <begin position="501"/>
        <end position="618"/>
    </location>
</feature>
<dbReference type="InterPro" id="IPR039261">
    <property type="entry name" value="FNR_nucleotide-bd"/>
</dbReference>
<evidence type="ECO:0000256" key="7">
    <source>
        <dbReference type="ARBA" id="ARBA00023136"/>
    </source>
</evidence>
<dbReference type="Proteomes" id="UP000045706">
    <property type="component" value="Unassembled WGS sequence"/>
</dbReference>
<feature type="transmembrane region" description="Helical" evidence="9">
    <location>
        <begin position="222"/>
        <end position="242"/>
    </location>
</feature>
<dbReference type="Pfam" id="PF08022">
    <property type="entry name" value="FAD_binding_8"/>
    <property type="match status" value="1"/>
</dbReference>
<feature type="transmembrane region" description="Helical" evidence="9">
    <location>
        <begin position="462"/>
        <end position="483"/>
    </location>
</feature>
<feature type="transmembrane region" description="Helical" evidence="9">
    <location>
        <begin position="308"/>
        <end position="325"/>
    </location>
</feature>
<feature type="transmembrane region" description="Helical" evidence="9">
    <location>
        <begin position="436"/>
        <end position="456"/>
    </location>
</feature>
<keyword evidence="5" id="KW-0560">Oxidoreductase</keyword>
<feature type="region of interest" description="Disordered" evidence="8">
    <location>
        <begin position="665"/>
        <end position="741"/>
    </location>
</feature>
<comment type="subcellular location">
    <subcellularLocation>
        <location evidence="1">Membrane</location>
        <topology evidence="1">Multi-pass membrane protein</topology>
    </subcellularLocation>
</comment>
<protein>
    <recommendedName>
        <fullName evidence="14">EF-hand domain-containing protein</fullName>
    </recommendedName>
</protein>
<dbReference type="InterPro" id="IPR017927">
    <property type="entry name" value="FAD-bd_FR_type"/>
</dbReference>
<dbReference type="PANTHER" id="PTHR11972:SF153">
    <property type="entry name" value="SUPEROXIDE-GENERATING NADPH OXIDASE HEAVY CHAIN SUBUNIT A"/>
    <property type="match status" value="1"/>
</dbReference>
<dbReference type="Gene3D" id="3.40.50.80">
    <property type="entry name" value="Nucleotide-binding domain of ferredoxin-NADP reductase (FNR) module"/>
    <property type="match status" value="1"/>
</dbReference>
<dbReference type="AlphaFoldDB" id="A0A0G4LM01"/>
<dbReference type="GO" id="GO:0005509">
    <property type="term" value="F:calcium ion binding"/>
    <property type="evidence" value="ECO:0007669"/>
    <property type="project" value="InterPro"/>
</dbReference>
<evidence type="ECO:0000259" key="10">
    <source>
        <dbReference type="PROSITE" id="PS50222"/>
    </source>
</evidence>
<accession>A0A0G4LM01</accession>
<dbReference type="Pfam" id="PF08030">
    <property type="entry name" value="NAD_binding_6"/>
    <property type="match status" value="1"/>
</dbReference>
<name>A0A0G4LM01_VERLO</name>
<dbReference type="GO" id="GO:0016175">
    <property type="term" value="F:superoxide-generating NAD(P)H oxidase activity"/>
    <property type="evidence" value="ECO:0007669"/>
    <property type="project" value="TreeGrafter"/>
</dbReference>
<dbReference type="PROSITE" id="PS50222">
    <property type="entry name" value="EF_HAND_2"/>
    <property type="match status" value="1"/>
</dbReference>
<dbReference type="PANTHER" id="PTHR11972">
    <property type="entry name" value="NADPH OXIDASE"/>
    <property type="match status" value="1"/>
</dbReference>
<proteinExistence type="predicted"/>
<sequence>MAEHPVRDANGDTQYLNDDEIKKFLDDLDHNDDGYIDYNEVEQKLDAAHDELTPVTAAHHVTKRDHDSENDHIRHAFLRSMMGSEEQRIPRDEFAKRVKEWKIPSLEQAKKEEKQEKQYMKSVTVWRRIRAYWAVHGPEICFLALVIGMQLAFGIWQLVKYQTTPAYRAAFGWGVVMAKTCAGALYPTFFFLILSMSRYFSTFMRKSYYVSRFFNWDLSQEFHIRISCVAILLATLHALGHLTGSFVSGSDPNNETEVAYLLGDDMVPRPYIEYVRSVPGVTGITALGCFYLLSLLSIPQVRRWNYEVFQLGHLLMFPIIGLMMAHGTAHLLQWPMFGYFLAFPTLLVVVERVVRVVLGFHRIRATMKCLDDDTVEITAIIPSERLWRYKAGQYIFLQVPEISIWHGSDPNNETEVAYLLGDDMVPRPYIEYVRSVPGVTGITALGCFYLLCILSIPQVRKWNYEVFQLGHLLMFPIIGLMMAHGTAHLLQWPMFGYFLAFPTLLVVVERVVRVVLGFHRIKATMKCLDDDTVEITAIIPSERLWRYKAGQYIFLQVPEISIWQWHPFTVSVCIGNKMQVHIKTDGNWTGRLRKLGGDAGESEIEVGINGPFGAPAQRFYEFNHSVIIGAGIGVTPFSGILADLQAHDDMSHGGPAHLEAGHLQDRHDSDATAADPADASGKFEKVTGGDGMLLGSDEAKRRKAKDCSSQQDDDNNETRPENDEFVNADTINTSRRPEAGKSRDFADDYRRVDFHWMVRDRNYLSWLSDLLNEVSRSQEWHREHEDQPHLDIRIQTHVTAKRKGIVTHVYRWLLEMHRTDDHPASPLTGLLNPTHFGRPDFNDILDRHYDEMRAFRRSKREEARGEKPGSSARREGAGDAEYYKEDEELKVGVFYCGAPVVGEILADKCSELTTRGRHDGSKIEYHFMIEVFG</sequence>
<keyword evidence="2 9" id="KW-0812">Transmembrane</keyword>
<dbReference type="InterPro" id="IPR017938">
    <property type="entry name" value="Riboflavin_synthase-like_b-brl"/>
</dbReference>
<evidence type="ECO:0000313" key="13">
    <source>
        <dbReference type="Proteomes" id="UP000045706"/>
    </source>
</evidence>
<organism evidence="12 13">
    <name type="scientific">Verticillium longisporum</name>
    <name type="common">Verticillium dahliae var. longisporum</name>
    <dbReference type="NCBI Taxonomy" id="100787"/>
    <lineage>
        <taxon>Eukaryota</taxon>
        <taxon>Fungi</taxon>
        <taxon>Dikarya</taxon>
        <taxon>Ascomycota</taxon>
        <taxon>Pezizomycotina</taxon>
        <taxon>Sordariomycetes</taxon>
        <taxon>Hypocreomycetidae</taxon>
        <taxon>Glomerellales</taxon>
        <taxon>Plectosphaerellaceae</taxon>
        <taxon>Verticillium</taxon>
    </lineage>
</organism>
<evidence type="ECO:0000256" key="6">
    <source>
        <dbReference type="ARBA" id="ARBA00023065"/>
    </source>
</evidence>
<keyword evidence="6" id="KW-0813">Transport</keyword>
<evidence type="ECO:0000256" key="9">
    <source>
        <dbReference type="SAM" id="Phobius"/>
    </source>
</evidence>
<feature type="domain" description="EF-hand" evidence="10">
    <location>
        <begin position="16"/>
        <end position="51"/>
    </location>
</feature>
<feature type="transmembrane region" description="Helical" evidence="9">
    <location>
        <begin position="140"/>
        <end position="159"/>
    </location>
</feature>
<keyword evidence="3" id="KW-0249">Electron transport</keyword>